<keyword evidence="4" id="KW-0050">Antiport</keyword>
<evidence type="ECO:0000256" key="9">
    <source>
        <dbReference type="ARBA" id="ARBA00023065"/>
    </source>
</evidence>
<evidence type="ECO:0000256" key="13">
    <source>
        <dbReference type="SAM" id="MobiDB-lite"/>
    </source>
</evidence>
<dbReference type="InterPro" id="IPR013769">
    <property type="entry name" value="Band3_cytoplasmic_dom"/>
</dbReference>
<comment type="caution">
    <text evidence="16">The sequence shown here is derived from an EMBL/GenBank/DDBJ whole genome shotgun (WGS) entry which is preliminary data.</text>
</comment>
<dbReference type="PANTHER" id="PTHR11453">
    <property type="entry name" value="ANION EXCHANGE PROTEIN"/>
    <property type="match status" value="1"/>
</dbReference>
<feature type="transmembrane region" description="Helical" evidence="12">
    <location>
        <begin position="1092"/>
        <end position="1112"/>
    </location>
</feature>
<comment type="similarity">
    <text evidence="2 12">Belongs to the anion exchanger (TC 2.A.31) family.</text>
</comment>
<feature type="compositionally biased region" description="Basic residues" evidence="13">
    <location>
        <begin position="85"/>
        <end position="94"/>
    </location>
</feature>
<evidence type="ECO:0000313" key="17">
    <source>
        <dbReference type="Proteomes" id="UP000289886"/>
    </source>
</evidence>
<feature type="compositionally biased region" description="Acidic residues" evidence="13">
    <location>
        <begin position="115"/>
        <end position="128"/>
    </location>
</feature>
<dbReference type="FunFam" id="1.10.287.570:FF:000001">
    <property type="entry name" value="Anion exchange protein"/>
    <property type="match status" value="1"/>
</dbReference>
<keyword evidence="6" id="KW-0039">Anion exchange</keyword>
<dbReference type="GO" id="GO:0051453">
    <property type="term" value="P:regulation of intracellular pH"/>
    <property type="evidence" value="ECO:0007669"/>
    <property type="project" value="TreeGrafter"/>
</dbReference>
<keyword evidence="3 12" id="KW-0813">Transport</keyword>
<dbReference type="InterPro" id="IPR016152">
    <property type="entry name" value="PTrfase/Anion_transptr"/>
</dbReference>
<feature type="transmembrane region" description="Helical" evidence="12">
    <location>
        <begin position="1067"/>
        <end position="1086"/>
    </location>
</feature>
<evidence type="ECO:0000256" key="10">
    <source>
        <dbReference type="ARBA" id="ARBA00023136"/>
    </source>
</evidence>
<dbReference type="GO" id="GO:0015701">
    <property type="term" value="P:bicarbonate transport"/>
    <property type="evidence" value="ECO:0007669"/>
    <property type="project" value="TreeGrafter"/>
</dbReference>
<protein>
    <recommendedName>
        <fullName evidence="12">Anion exchange protein</fullName>
    </recommendedName>
</protein>
<feature type="region of interest" description="Disordered" evidence="13">
    <location>
        <begin position="1"/>
        <end position="33"/>
    </location>
</feature>
<feature type="transmembrane region" description="Helical" evidence="12">
    <location>
        <begin position="778"/>
        <end position="803"/>
    </location>
</feature>
<dbReference type="AlphaFoldDB" id="A0A444U4J0"/>
<evidence type="ECO:0000256" key="2">
    <source>
        <dbReference type="ARBA" id="ARBA00010993"/>
    </source>
</evidence>
<evidence type="ECO:0000256" key="8">
    <source>
        <dbReference type="ARBA" id="ARBA00022989"/>
    </source>
</evidence>
<dbReference type="Proteomes" id="UP000289886">
    <property type="component" value="Unassembled WGS sequence"/>
</dbReference>
<name>A0A444U4J0_ACIRT</name>
<feature type="transmembrane region" description="Helical" evidence="12">
    <location>
        <begin position="1137"/>
        <end position="1157"/>
    </location>
</feature>
<dbReference type="NCBIfam" id="TIGR00834">
    <property type="entry name" value="ae"/>
    <property type="match status" value="1"/>
</dbReference>
<comment type="subcellular location">
    <subcellularLocation>
        <location evidence="1">Cell membrane</location>
        <topology evidence="1">Multi-pass membrane protein</topology>
    </subcellularLocation>
    <subcellularLocation>
        <location evidence="12">Membrane</location>
        <topology evidence="12">Multi-pass membrane protein</topology>
    </subcellularLocation>
</comment>
<dbReference type="InterPro" id="IPR011531">
    <property type="entry name" value="HCO3_transpt-like_TM_dom"/>
</dbReference>
<feature type="transmembrane region" description="Helical" evidence="12">
    <location>
        <begin position="877"/>
        <end position="894"/>
    </location>
</feature>
<feature type="region of interest" description="Disordered" evidence="13">
    <location>
        <begin position="64"/>
        <end position="236"/>
    </location>
</feature>
<evidence type="ECO:0000259" key="14">
    <source>
        <dbReference type="Pfam" id="PF00955"/>
    </source>
</evidence>
<keyword evidence="9 12" id="KW-0406">Ion transport</keyword>
<keyword evidence="5" id="KW-1003">Cell membrane</keyword>
<evidence type="ECO:0000256" key="5">
    <source>
        <dbReference type="ARBA" id="ARBA00022475"/>
    </source>
</evidence>
<keyword evidence="7 12" id="KW-0812">Transmembrane</keyword>
<dbReference type="GO" id="GO:0005452">
    <property type="term" value="F:solute:inorganic anion antiporter activity"/>
    <property type="evidence" value="ECO:0007669"/>
    <property type="project" value="InterPro"/>
</dbReference>
<dbReference type="Pfam" id="PF00955">
    <property type="entry name" value="HCO3_cotransp"/>
    <property type="match status" value="1"/>
</dbReference>
<dbReference type="GO" id="GO:0016324">
    <property type="term" value="C:apical plasma membrane"/>
    <property type="evidence" value="ECO:0007669"/>
    <property type="project" value="TreeGrafter"/>
</dbReference>
<evidence type="ECO:0000256" key="11">
    <source>
        <dbReference type="ARBA" id="ARBA00049347"/>
    </source>
</evidence>
<dbReference type="Pfam" id="PF07565">
    <property type="entry name" value="Band_3_cyto"/>
    <property type="match status" value="1"/>
</dbReference>
<keyword evidence="10 12" id="KW-0472">Membrane</keyword>
<evidence type="ECO:0000259" key="15">
    <source>
        <dbReference type="Pfam" id="PF07565"/>
    </source>
</evidence>
<feature type="transmembrane region" description="Helical" evidence="12">
    <location>
        <begin position="1007"/>
        <end position="1031"/>
    </location>
</feature>
<feature type="domain" description="Band 3 cytoplasmic" evidence="15">
    <location>
        <begin position="303"/>
        <end position="604"/>
    </location>
</feature>
<feature type="region of interest" description="Disordered" evidence="13">
    <location>
        <begin position="1192"/>
        <end position="1217"/>
    </location>
</feature>
<feature type="compositionally biased region" description="Acidic residues" evidence="13">
    <location>
        <begin position="1208"/>
        <end position="1217"/>
    </location>
</feature>
<dbReference type="PRINTS" id="PR00165">
    <property type="entry name" value="ANIONEXCHNGR"/>
</dbReference>
<sequence length="1217" mass="135510">MAVTLNFQPDQEALSPRSIRPAQEEDDLNKTLGVERFEEILHESHSRSGSDDLRRNYNEEDFEYHRHSSHHIHHPLSTHLLSDGRKKKNSKKKGSGGDKKKPRASSPGGSAPTIEEGEEEGEDEETEESSSPQEKVFTTPTTSQDVQFFLSDDDAVDSDSAPLKGGSKTPPRKLEVVPVSALNADEKTRNAADSSTTEENDATAERAGGSSSPGISAHPTGNSSTSSHLYSKSQPALRNYNLRERRRIGSMTAVEDAMYQKIPTDESEALTLGTADLDGMKSHRFEDVPGFRRHLVRKSTKGQVFVELNELIMDKNQEMQWRETARWIKFEEDVEEETDRWGKPHVASLSFRSLLELRKTIAQGAVLLDLDQKSLPGIAHQVVEHMIISDQIKAEDRANVLRALLLKHSHPSDEKEFSFPRNISTASLGSLLPHHHSTNHITQASEPSVTDPLMGGSSPKAEHDTRINIDKLEKDAAPLLGIHKSKSKHELKLLEKIPENAEATVVLVGSVEFLEQPTMAFVRLHEAVELESVLEVPVPVRFLFVLLGPSSTNIDYHEIGRSISTLMSDKHFHEAAYLADDRQDLLNAINEFLDCSIVIPPSEVGGEELLSSLARFQKEMLKKREEQDIKLLTKEPKTPEDKGALLTIQAVKGGDDDPLQRTGRPFGGLIRDARRRYPKYLSDFKDALNPQCMAAVIFIYFAALSPAITFGGLLGEKTEGLMGVSELIISTALHGVVFCLLGAQPLLVVGFSGPLLVFEEAFYSFCKANEMEYLTGRVWIGFWLILIVLIMVAFEGSFLVRYVSRFTQEIFAFLISLIFIYETFSKLVKIFQEHPLQPCSLDNGTLSNWTEPLSSNVSLRMGDTAGKEIVTGKPNTALLSLVLMAGTFFIAFYLRKFKNSAFFPGRIRRLIGDFGVPIAILIMVLVNYSITDTYIQKLSVPSGFSVTSPHLRGWVINPLGDKKEFPIWMMVASILPAILVFILIFMETQITSLIVTKKERMLVKGSGFHLDLLIIVVLGGVCALFGLPWLAAATVRSVTHANALTVMSKAVAPGDKPKVQEVKEQRVTGLLVAVFVGLSIVIGDLLRQIPLAVLFGIFLYMGVTSLNGIQLYERMMLLLMPPKYHPDKTYVRKVRTLRMHLFTGLQLVCLAVLWAVMSTVASLAFPFVLIMTVPLKMFLLTRIFTEREMKSLDGDEAEPTSFDKEGQDEYDEMPMPV</sequence>
<dbReference type="FunFam" id="3.40.930.10:FF:000004">
    <property type="entry name" value="Anion exchange protein"/>
    <property type="match status" value="1"/>
</dbReference>
<dbReference type="Gene3D" id="3.40.930.10">
    <property type="entry name" value="Mannitol-specific EII, Chain A"/>
    <property type="match status" value="1"/>
</dbReference>
<gene>
    <name evidence="16" type="ORF">EOD39_8187</name>
</gene>
<dbReference type="PANTHER" id="PTHR11453:SF14">
    <property type="entry name" value="ANION EXCHANGE PROTEIN 2"/>
    <property type="match status" value="1"/>
</dbReference>
<keyword evidence="8 12" id="KW-1133">Transmembrane helix</keyword>
<dbReference type="EMBL" id="SCEB01215339">
    <property type="protein sequence ID" value="RXM30060.1"/>
    <property type="molecule type" value="Genomic_DNA"/>
</dbReference>
<feature type="compositionally biased region" description="Polar residues" evidence="13">
    <location>
        <begin position="209"/>
        <end position="236"/>
    </location>
</feature>
<organism evidence="16 17">
    <name type="scientific">Acipenser ruthenus</name>
    <name type="common">Sterlet sturgeon</name>
    <dbReference type="NCBI Taxonomy" id="7906"/>
    <lineage>
        <taxon>Eukaryota</taxon>
        <taxon>Metazoa</taxon>
        <taxon>Chordata</taxon>
        <taxon>Craniata</taxon>
        <taxon>Vertebrata</taxon>
        <taxon>Euteleostomi</taxon>
        <taxon>Actinopterygii</taxon>
        <taxon>Chondrostei</taxon>
        <taxon>Acipenseriformes</taxon>
        <taxon>Acipenseridae</taxon>
        <taxon>Acipenser</taxon>
    </lineage>
</organism>
<feature type="transmembrane region" description="Helical" evidence="12">
    <location>
        <begin position="727"/>
        <end position="758"/>
    </location>
</feature>
<dbReference type="InterPro" id="IPR001717">
    <property type="entry name" value="Anion_exchange"/>
</dbReference>
<keyword evidence="17" id="KW-1185">Reference proteome</keyword>
<feature type="transmembrane region" description="Helical" evidence="12">
    <location>
        <begin position="910"/>
        <end position="930"/>
    </location>
</feature>
<feature type="transmembrane region" description="Helical" evidence="12">
    <location>
        <begin position="1163"/>
        <end position="1181"/>
    </location>
</feature>
<dbReference type="GO" id="GO:0008509">
    <property type="term" value="F:monoatomic anion transmembrane transporter activity"/>
    <property type="evidence" value="ECO:0007669"/>
    <property type="project" value="InterPro"/>
</dbReference>
<evidence type="ECO:0000313" key="16">
    <source>
        <dbReference type="EMBL" id="RXM30060.1"/>
    </source>
</evidence>
<feature type="compositionally biased region" description="Basic residues" evidence="13">
    <location>
        <begin position="67"/>
        <end position="76"/>
    </location>
</feature>
<dbReference type="InterPro" id="IPR018241">
    <property type="entry name" value="Anion_exchange_CS"/>
</dbReference>
<evidence type="ECO:0000256" key="4">
    <source>
        <dbReference type="ARBA" id="ARBA00022449"/>
    </source>
</evidence>
<proteinExistence type="inferred from homology"/>
<dbReference type="Gene3D" id="1.10.287.570">
    <property type="entry name" value="Helical hairpin bin"/>
    <property type="match status" value="1"/>
</dbReference>
<accession>A0A444U4J0</accession>
<evidence type="ECO:0000256" key="6">
    <source>
        <dbReference type="ARBA" id="ARBA00022681"/>
    </source>
</evidence>
<evidence type="ECO:0000256" key="1">
    <source>
        <dbReference type="ARBA" id="ARBA00004651"/>
    </source>
</evidence>
<dbReference type="PROSITE" id="PS00220">
    <property type="entry name" value="ANION_EXCHANGER_2"/>
    <property type="match status" value="1"/>
</dbReference>
<evidence type="ECO:0000256" key="7">
    <source>
        <dbReference type="ARBA" id="ARBA00022692"/>
    </source>
</evidence>
<feature type="transmembrane region" description="Helical" evidence="12">
    <location>
        <begin position="693"/>
        <end position="715"/>
    </location>
</feature>
<dbReference type="SUPFAM" id="SSF55804">
    <property type="entry name" value="Phoshotransferase/anion transport protein"/>
    <property type="match status" value="1"/>
</dbReference>
<reference evidence="16 17" key="1">
    <citation type="submission" date="2019-01" db="EMBL/GenBank/DDBJ databases">
        <title>Draft Genome and Complete Hox-Cluster Characterization of the Sterlet Sturgeon (Acipenser ruthenus).</title>
        <authorList>
            <person name="Wei Q."/>
        </authorList>
    </citation>
    <scope>NUCLEOTIDE SEQUENCE [LARGE SCALE GENOMIC DNA]</scope>
    <source>
        <strain evidence="16">WHYD16114868_AA</strain>
        <tissue evidence="16">Blood</tissue>
    </source>
</reference>
<evidence type="ECO:0000256" key="12">
    <source>
        <dbReference type="RuleBase" id="RU362035"/>
    </source>
</evidence>
<dbReference type="InterPro" id="IPR003020">
    <property type="entry name" value="HCO3_transpt_euk"/>
</dbReference>
<feature type="compositionally biased region" description="Polar residues" evidence="13">
    <location>
        <begin position="129"/>
        <end position="146"/>
    </location>
</feature>
<dbReference type="GO" id="GO:0016323">
    <property type="term" value="C:basolateral plasma membrane"/>
    <property type="evidence" value="ECO:0007669"/>
    <property type="project" value="TreeGrafter"/>
</dbReference>
<dbReference type="PRINTS" id="PR01231">
    <property type="entry name" value="HCO3TRNSPORT"/>
</dbReference>
<evidence type="ECO:0000256" key="3">
    <source>
        <dbReference type="ARBA" id="ARBA00022448"/>
    </source>
</evidence>
<comment type="catalytic activity">
    <reaction evidence="11">
        <text>hydrogencarbonate(in) + chloride(out) = hydrogencarbonate(out) + chloride(in)</text>
        <dbReference type="Rhea" id="RHEA:72363"/>
        <dbReference type="ChEBI" id="CHEBI:17544"/>
        <dbReference type="ChEBI" id="CHEBI:17996"/>
    </reaction>
</comment>
<feature type="domain" description="Bicarbonate transporter-like transmembrane" evidence="14">
    <location>
        <begin position="664"/>
        <end position="1195"/>
    </location>
</feature>
<feature type="transmembrane region" description="Helical" evidence="12">
    <location>
        <begin position="967"/>
        <end position="986"/>
    </location>
</feature>
<feature type="region of interest" description="Disordered" evidence="13">
    <location>
        <begin position="441"/>
        <end position="462"/>
    </location>
</feature>